<protein>
    <submittedName>
        <fullName evidence="1">Uncharacterized protein</fullName>
    </submittedName>
</protein>
<organism evidence="1 2">
    <name type="scientific">Tagetes erecta</name>
    <name type="common">African marigold</name>
    <dbReference type="NCBI Taxonomy" id="13708"/>
    <lineage>
        <taxon>Eukaryota</taxon>
        <taxon>Viridiplantae</taxon>
        <taxon>Streptophyta</taxon>
        <taxon>Embryophyta</taxon>
        <taxon>Tracheophyta</taxon>
        <taxon>Spermatophyta</taxon>
        <taxon>Magnoliopsida</taxon>
        <taxon>eudicotyledons</taxon>
        <taxon>Gunneridae</taxon>
        <taxon>Pentapetalae</taxon>
        <taxon>asterids</taxon>
        <taxon>campanulids</taxon>
        <taxon>Asterales</taxon>
        <taxon>Asteraceae</taxon>
        <taxon>Asteroideae</taxon>
        <taxon>Heliantheae alliance</taxon>
        <taxon>Tageteae</taxon>
        <taxon>Tagetes</taxon>
    </lineage>
</organism>
<dbReference type="Proteomes" id="UP001229421">
    <property type="component" value="Unassembled WGS sequence"/>
</dbReference>
<dbReference type="EMBL" id="JAUHHV010000002">
    <property type="protein sequence ID" value="KAK1433466.1"/>
    <property type="molecule type" value="Genomic_DNA"/>
</dbReference>
<dbReference type="AlphaFoldDB" id="A0AAD8L673"/>
<comment type="caution">
    <text evidence="1">The sequence shown here is derived from an EMBL/GenBank/DDBJ whole genome shotgun (WGS) entry which is preliminary data.</text>
</comment>
<evidence type="ECO:0000313" key="2">
    <source>
        <dbReference type="Proteomes" id="UP001229421"/>
    </source>
</evidence>
<gene>
    <name evidence="1" type="ORF">QVD17_10376</name>
</gene>
<reference evidence="1" key="1">
    <citation type="journal article" date="2023" name="bioRxiv">
        <title>Improved chromosome-level genome assembly for marigold (Tagetes erecta).</title>
        <authorList>
            <person name="Jiang F."/>
            <person name="Yuan L."/>
            <person name="Wang S."/>
            <person name="Wang H."/>
            <person name="Xu D."/>
            <person name="Wang A."/>
            <person name="Fan W."/>
        </authorList>
    </citation>
    <scope>NUCLEOTIDE SEQUENCE</scope>
    <source>
        <strain evidence="1">WSJ</strain>
        <tissue evidence="1">Leaf</tissue>
    </source>
</reference>
<accession>A0AAD8L673</accession>
<keyword evidence="2" id="KW-1185">Reference proteome</keyword>
<evidence type="ECO:0000313" key="1">
    <source>
        <dbReference type="EMBL" id="KAK1433466.1"/>
    </source>
</evidence>
<sequence>MVILLETVDFINNGRKYRFVMFAYMTLHFFSLLLNEKAQARTWLVLCTQIDTTKNIGDVGKWILEGET</sequence>
<proteinExistence type="predicted"/>
<name>A0AAD8L673_TARER</name>